<dbReference type="InterPro" id="IPR029063">
    <property type="entry name" value="SAM-dependent_MTases_sf"/>
</dbReference>
<dbReference type="EMBL" id="BDGG01000002">
    <property type="protein sequence ID" value="GAU93636.1"/>
    <property type="molecule type" value="Genomic_DNA"/>
</dbReference>
<sequence>MKLKDLESLLQDCKGFERPRIELEQYVTPPHLAARFLFSIEQSYNDIESKNVADLGCGPGRLSVGASLLGADIVYGFDIDQYALDIFKENSLDSEVNNAETVLMDVTSLQNPTHSSFPGFFDTVVTNPPFGTKNNKGIDVQFLLAGLNLSNHAVYSFHKTSTRDFFMRKAREWKVDMEVIAEMKFDLSHTYSRHKQASVDIAVDLLRTVHKSK</sequence>
<dbReference type="GO" id="GO:0003676">
    <property type="term" value="F:nucleic acid binding"/>
    <property type="evidence" value="ECO:0007669"/>
    <property type="project" value="InterPro"/>
</dbReference>
<dbReference type="SUPFAM" id="SSF53335">
    <property type="entry name" value="S-adenosyl-L-methionine-dependent methyltransferases"/>
    <property type="match status" value="1"/>
</dbReference>
<proteinExistence type="predicted"/>
<dbReference type="InterPro" id="IPR002052">
    <property type="entry name" value="DNA_methylase_N6_adenine_CS"/>
</dbReference>
<dbReference type="PANTHER" id="PTHR23290:SF0">
    <property type="entry name" value="RRNA N6-ADENOSINE-METHYLTRANSFERASE METTL5"/>
    <property type="match status" value="1"/>
</dbReference>
<dbReference type="GO" id="GO:0008988">
    <property type="term" value="F:rRNA (adenine-N6-)-methyltransferase activity"/>
    <property type="evidence" value="ECO:0007669"/>
    <property type="project" value="TreeGrafter"/>
</dbReference>
<gene>
    <name evidence="1" type="primary">RvY_05546-1</name>
    <name evidence="1" type="synonym">RvY_05546.1</name>
    <name evidence="1" type="ORF">RvY_05546</name>
</gene>
<dbReference type="Pfam" id="PF06325">
    <property type="entry name" value="PrmA"/>
    <property type="match status" value="1"/>
</dbReference>
<name>A0A1D1UVC3_RAMVA</name>
<dbReference type="Proteomes" id="UP000186922">
    <property type="component" value="Unassembled WGS sequence"/>
</dbReference>
<dbReference type="InterPro" id="IPR051720">
    <property type="entry name" value="rRNA_MeTrfase/Polyamine_Synth"/>
</dbReference>
<reference evidence="1 2" key="1">
    <citation type="journal article" date="2016" name="Nat. Commun.">
        <title>Extremotolerant tardigrade genome and improved radiotolerance of human cultured cells by tardigrade-unique protein.</title>
        <authorList>
            <person name="Hashimoto T."/>
            <person name="Horikawa D.D."/>
            <person name="Saito Y."/>
            <person name="Kuwahara H."/>
            <person name="Kozuka-Hata H."/>
            <person name="Shin-I T."/>
            <person name="Minakuchi Y."/>
            <person name="Ohishi K."/>
            <person name="Motoyama A."/>
            <person name="Aizu T."/>
            <person name="Enomoto A."/>
            <person name="Kondo K."/>
            <person name="Tanaka S."/>
            <person name="Hara Y."/>
            <person name="Koshikawa S."/>
            <person name="Sagara H."/>
            <person name="Miura T."/>
            <person name="Yokobori S."/>
            <person name="Miyagawa K."/>
            <person name="Suzuki Y."/>
            <person name="Kubo T."/>
            <person name="Oyama M."/>
            <person name="Kohara Y."/>
            <person name="Fujiyama A."/>
            <person name="Arakawa K."/>
            <person name="Katayama T."/>
            <person name="Toyoda A."/>
            <person name="Kunieda T."/>
        </authorList>
    </citation>
    <scope>NUCLEOTIDE SEQUENCE [LARGE SCALE GENOMIC DNA]</scope>
    <source>
        <strain evidence="1 2">YOKOZUNA-1</strain>
    </source>
</reference>
<comment type="caution">
    <text evidence="1">The sequence shown here is derived from an EMBL/GenBank/DDBJ whole genome shotgun (WGS) entry which is preliminary data.</text>
</comment>
<evidence type="ECO:0000313" key="1">
    <source>
        <dbReference type="EMBL" id="GAU93636.1"/>
    </source>
</evidence>
<dbReference type="AlphaFoldDB" id="A0A1D1UVC3"/>
<evidence type="ECO:0008006" key="3">
    <source>
        <dbReference type="Google" id="ProtNLM"/>
    </source>
</evidence>
<accession>A0A1D1UVC3</accession>
<evidence type="ECO:0000313" key="2">
    <source>
        <dbReference type="Proteomes" id="UP000186922"/>
    </source>
</evidence>
<dbReference type="STRING" id="947166.A0A1D1UVC3"/>
<dbReference type="Gene3D" id="3.40.50.150">
    <property type="entry name" value="Vaccinia Virus protein VP39"/>
    <property type="match status" value="1"/>
</dbReference>
<dbReference type="PROSITE" id="PS00092">
    <property type="entry name" value="N6_MTASE"/>
    <property type="match status" value="1"/>
</dbReference>
<dbReference type="CDD" id="cd02440">
    <property type="entry name" value="AdoMet_MTases"/>
    <property type="match status" value="1"/>
</dbReference>
<protein>
    <recommendedName>
        <fullName evidence="3">Methyltransferase small domain-containing protein</fullName>
    </recommendedName>
</protein>
<dbReference type="PANTHER" id="PTHR23290">
    <property type="entry name" value="RRNA N6-ADENOSINE-METHYLTRANSFERASE METTL5"/>
    <property type="match status" value="1"/>
</dbReference>
<keyword evidence="2" id="KW-1185">Reference proteome</keyword>
<organism evidence="1 2">
    <name type="scientific">Ramazzottius varieornatus</name>
    <name type="common">Water bear</name>
    <name type="synonym">Tardigrade</name>
    <dbReference type="NCBI Taxonomy" id="947166"/>
    <lineage>
        <taxon>Eukaryota</taxon>
        <taxon>Metazoa</taxon>
        <taxon>Ecdysozoa</taxon>
        <taxon>Tardigrada</taxon>
        <taxon>Eutardigrada</taxon>
        <taxon>Parachela</taxon>
        <taxon>Hypsibioidea</taxon>
        <taxon>Ramazzottiidae</taxon>
        <taxon>Ramazzottius</taxon>
    </lineage>
</organism>
<dbReference type="OrthoDB" id="419617at2759"/>